<evidence type="ECO:0000256" key="1">
    <source>
        <dbReference type="SAM" id="MobiDB-lite"/>
    </source>
</evidence>
<protein>
    <submittedName>
        <fullName evidence="2">Uncharacterized protein</fullName>
    </submittedName>
</protein>
<gene>
    <name evidence="2" type="ORF">LITE_LOCUS24938</name>
</gene>
<reference evidence="2" key="1">
    <citation type="submission" date="2022-08" db="EMBL/GenBank/DDBJ databases">
        <authorList>
            <person name="Gutierrez-Valencia J."/>
        </authorList>
    </citation>
    <scope>NUCLEOTIDE SEQUENCE</scope>
</reference>
<evidence type="ECO:0000313" key="3">
    <source>
        <dbReference type="Proteomes" id="UP001154282"/>
    </source>
</evidence>
<dbReference type="EMBL" id="CAMGYJ010000006">
    <property type="protein sequence ID" value="CAI0436097.1"/>
    <property type="molecule type" value="Genomic_DNA"/>
</dbReference>
<accession>A0AAV0LQE7</accession>
<sequence>MADSTKLNRPIRSEANPPPSMIRKLGEDLLFHFPLRELEGTATSAYPLQRRERPDELYAAHADYSSIRFPSLGLLQGSVLMRVWGY</sequence>
<keyword evidence="3" id="KW-1185">Reference proteome</keyword>
<dbReference type="Proteomes" id="UP001154282">
    <property type="component" value="Unassembled WGS sequence"/>
</dbReference>
<proteinExistence type="predicted"/>
<evidence type="ECO:0000313" key="2">
    <source>
        <dbReference type="EMBL" id="CAI0436097.1"/>
    </source>
</evidence>
<feature type="region of interest" description="Disordered" evidence="1">
    <location>
        <begin position="1"/>
        <end position="20"/>
    </location>
</feature>
<feature type="non-terminal residue" evidence="2">
    <location>
        <position position="86"/>
    </location>
</feature>
<organism evidence="2 3">
    <name type="scientific">Linum tenue</name>
    <dbReference type="NCBI Taxonomy" id="586396"/>
    <lineage>
        <taxon>Eukaryota</taxon>
        <taxon>Viridiplantae</taxon>
        <taxon>Streptophyta</taxon>
        <taxon>Embryophyta</taxon>
        <taxon>Tracheophyta</taxon>
        <taxon>Spermatophyta</taxon>
        <taxon>Magnoliopsida</taxon>
        <taxon>eudicotyledons</taxon>
        <taxon>Gunneridae</taxon>
        <taxon>Pentapetalae</taxon>
        <taxon>rosids</taxon>
        <taxon>fabids</taxon>
        <taxon>Malpighiales</taxon>
        <taxon>Linaceae</taxon>
        <taxon>Linum</taxon>
    </lineage>
</organism>
<dbReference type="AlphaFoldDB" id="A0AAV0LQE7"/>
<comment type="caution">
    <text evidence="2">The sequence shown here is derived from an EMBL/GenBank/DDBJ whole genome shotgun (WGS) entry which is preliminary data.</text>
</comment>
<name>A0AAV0LQE7_9ROSI</name>